<gene>
    <name evidence="2" type="ORF">NTGZN8_60119</name>
</gene>
<dbReference type="PANTHER" id="PTHR33121:SF76">
    <property type="entry name" value="SIGNALING PROTEIN"/>
    <property type="match status" value="1"/>
</dbReference>
<reference evidence="2" key="1">
    <citation type="submission" date="2021-02" db="EMBL/GenBank/DDBJ databases">
        <authorList>
            <person name="Han P."/>
        </authorList>
    </citation>
    <scope>NUCLEOTIDE SEQUENCE</scope>
    <source>
        <strain evidence="2">Candidatus Nitrotoga sp. ZN8</strain>
    </source>
</reference>
<dbReference type="CDD" id="cd01948">
    <property type="entry name" value="EAL"/>
    <property type="match status" value="1"/>
</dbReference>
<dbReference type="AlphaFoldDB" id="A0A916BFF8"/>
<dbReference type="SUPFAM" id="SSF141868">
    <property type="entry name" value="EAL domain-like"/>
    <property type="match status" value="1"/>
</dbReference>
<dbReference type="GO" id="GO:0071111">
    <property type="term" value="F:cyclic-guanylate-specific phosphodiesterase activity"/>
    <property type="evidence" value="ECO:0007669"/>
    <property type="project" value="InterPro"/>
</dbReference>
<evidence type="ECO:0000313" key="2">
    <source>
        <dbReference type="EMBL" id="CAE6735563.1"/>
    </source>
</evidence>
<keyword evidence="3" id="KW-1185">Reference proteome</keyword>
<dbReference type="InterPro" id="IPR035919">
    <property type="entry name" value="EAL_sf"/>
</dbReference>
<accession>A0A916BFF8</accession>
<dbReference type="InterPro" id="IPR050706">
    <property type="entry name" value="Cyclic-di-GMP_PDE-like"/>
</dbReference>
<feature type="domain" description="EAL" evidence="1">
    <location>
        <begin position="27"/>
        <end position="278"/>
    </location>
</feature>
<dbReference type="PROSITE" id="PS50883">
    <property type="entry name" value="EAL"/>
    <property type="match status" value="1"/>
</dbReference>
<dbReference type="Proteomes" id="UP000675882">
    <property type="component" value="Unassembled WGS sequence"/>
</dbReference>
<dbReference type="RefSeq" id="WP_213036702.1">
    <property type="nucleotide sequence ID" value="NZ_CAJNBL010000041.1"/>
</dbReference>
<dbReference type="EMBL" id="CAJNBL010000041">
    <property type="protein sequence ID" value="CAE6735563.1"/>
    <property type="molecule type" value="Genomic_DNA"/>
</dbReference>
<dbReference type="InterPro" id="IPR001633">
    <property type="entry name" value="EAL_dom"/>
</dbReference>
<protein>
    <submittedName>
        <fullName evidence="2">EAL domain, c-di-GMP-specific phosphodiesterase class I (Or its enzymatically inactive variant)</fullName>
    </submittedName>
</protein>
<proteinExistence type="predicted"/>
<organism evidence="2 3">
    <name type="scientific">Candidatus Nitrotoga fabula</name>
    <dbReference type="NCBI Taxonomy" id="2182327"/>
    <lineage>
        <taxon>Bacteria</taxon>
        <taxon>Pseudomonadati</taxon>
        <taxon>Pseudomonadota</taxon>
        <taxon>Betaproteobacteria</taxon>
        <taxon>Nitrosomonadales</taxon>
        <taxon>Gallionellaceae</taxon>
        <taxon>Candidatus Nitrotoga</taxon>
    </lineage>
</organism>
<evidence type="ECO:0000313" key="3">
    <source>
        <dbReference type="Proteomes" id="UP000675882"/>
    </source>
</evidence>
<dbReference type="Gene3D" id="3.20.20.450">
    <property type="entry name" value="EAL domain"/>
    <property type="match status" value="1"/>
</dbReference>
<name>A0A916BFF8_9PROT</name>
<comment type="caution">
    <text evidence="2">The sequence shown here is derived from an EMBL/GenBank/DDBJ whole genome shotgun (WGS) entry which is preliminary data.</text>
</comment>
<dbReference type="SMART" id="SM00052">
    <property type="entry name" value="EAL"/>
    <property type="match status" value="1"/>
</dbReference>
<sequence length="281" mass="31597">MSPLFRLNALQNELRDVLSLSLNDYRLEVQEGDVRATFIGMQLRSAFQPIFNLDANIPLGYEALLRASDLNGNVIAPLVAFRKAEVAGKLVKFDRLCRTLHTLNYLNMGTKQNILFLNVHPELLVAVNSHGKIFEQVLHIHSLQPDNVVIEINESEVSDDNLLNDAIVNYRERGYRIAIDDFGKAHSNLNRLYKFSPDYVKFDPSIIKLAEKNDRIQRILPKLVGIIGELDAKVIIEGIETENQLELARHAGVHLVQGYFLGRPAPALSWDQADLALPVAA</sequence>
<dbReference type="PANTHER" id="PTHR33121">
    <property type="entry name" value="CYCLIC DI-GMP PHOSPHODIESTERASE PDEF"/>
    <property type="match status" value="1"/>
</dbReference>
<evidence type="ECO:0000259" key="1">
    <source>
        <dbReference type="PROSITE" id="PS50883"/>
    </source>
</evidence>
<dbReference type="Pfam" id="PF00563">
    <property type="entry name" value="EAL"/>
    <property type="match status" value="1"/>
</dbReference>